<gene>
    <name evidence="1" type="ORF">FC62_GL000369</name>
</gene>
<keyword evidence="2" id="KW-1185">Reference proteome</keyword>
<protein>
    <submittedName>
        <fullName evidence="1">Uncharacterized protein</fullName>
    </submittedName>
</protein>
<dbReference type="Proteomes" id="UP000050909">
    <property type="component" value="Unassembled WGS sequence"/>
</dbReference>
<sequence>MDNKYLPVLEFIRDNSAKVIQEPTEYANQLTFAFSKKFADFNVDVTLFPVMRLHVERLDRSFVNANADLFIYFFNKVSSQSKSTYKDVWVTTSDVSNRDLLLVELSFE</sequence>
<reference evidence="1 2" key="1">
    <citation type="journal article" date="2015" name="Genome Announc.">
        <title>Expanding the biotechnology potential of lactobacilli through comparative genomics of 213 strains and associated genera.</title>
        <authorList>
            <person name="Sun Z."/>
            <person name="Harris H.M."/>
            <person name="McCann A."/>
            <person name="Guo C."/>
            <person name="Argimon S."/>
            <person name="Zhang W."/>
            <person name="Yang X."/>
            <person name="Jeffery I.B."/>
            <person name="Cooney J.C."/>
            <person name="Kagawa T.F."/>
            <person name="Liu W."/>
            <person name="Song Y."/>
            <person name="Salvetti E."/>
            <person name="Wrobel A."/>
            <person name="Rasinkangas P."/>
            <person name="Parkhill J."/>
            <person name="Rea M.C."/>
            <person name="O'Sullivan O."/>
            <person name="Ritari J."/>
            <person name="Douillard F.P."/>
            <person name="Paul Ross R."/>
            <person name="Yang R."/>
            <person name="Briner A.E."/>
            <person name="Felis G.E."/>
            <person name="de Vos W.M."/>
            <person name="Barrangou R."/>
            <person name="Klaenhammer T.R."/>
            <person name="Caufield P.W."/>
            <person name="Cui Y."/>
            <person name="Zhang H."/>
            <person name="O'Toole P.W."/>
        </authorList>
    </citation>
    <scope>NUCLEOTIDE SEQUENCE [LARGE SCALE GENOMIC DNA]</scope>
    <source>
        <strain evidence="1 2">DSM 20534</strain>
    </source>
</reference>
<dbReference type="PATRIC" id="fig|1423722.3.peg.375"/>
<dbReference type="AlphaFoldDB" id="A0A0R1GY15"/>
<name>A0A0R1GY15_9LACO</name>
<comment type="caution">
    <text evidence="1">The sequence shown here is derived from an EMBL/GenBank/DDBJ whole genome shotgun (WGS) entry which is preliminary data.</text>
</comment>
<evidence type="ECO:0000313" key="1">
    <source>
        <dbReference type="EMBL" id="KRK38681.1"/>
    </source>
</evidence>
<accession>A0A0R1GY15</accession>
<proteinExistence type="predicted"/>
<dbReference type="RefSeq" id="WP_054745282.1">
    <property type="nucleotide sequence ID" value="NZ_AZCV01000001.1"/>
</dbReference>
<organism evidence="1 2">
    <name type="scientific">Amylolactobacillus amylotrophicus DSM 20534</name>
    <dbReference type="NCBI Taxonomy" id="1423722"/>
    <lineage>
        <taxon>Bacteria</taxon>
        <taxon>Bacillati</taxon>
        <taxon>Bacillota</taxon>
        <taxon>Bacilli</taxon>
        <taxon>Lactobacillales</taxon>
        <taxon>Lactobacillaceae</taxon>
        <taxon>Amylolactobacillus</taxon>
    </lineage>
</organism>
<dbReference type="EMBL" id="AZCV01000001">
    <property type="protein sequence ID" value="KRK38681.1"/>
    <property type="molecule type" value="Genomic_DNA"/>
</dbReference>
<evidence type="ECO:0000313" key="2">
    <source>
        <dbReference type="Proteomes" id="UP000050909"/>
    </source>
</evidence>